<comment type="subcellular location">
    <subcellularLocation>
        <location evidence="2">Cell inner membrane</location>
        <topology evidence="2">Multi-pass membrane protein</topology>
    </subcellularLocation>
</comment>
<keyword evidence="17" id="KW-0175">Coiled coil</keyword>
<name>A0A418VN68_9PROT</name>
<keyword evidence="10 19" id="KW-0418">Kinase</keyword>
<evidence type="ECO:0000256" key="16">
    <source>
        <dbReference type="ARBA" id="ARBA00073143"/>
    </source>
</evidence>
<gene>
    <name evidence="19" type="ORF">D3877_27040</name>
</gene>
<dbReference type="PROSITE" id="PS50109">
    <property type="entry name" value="HIS_KIN"/>
    <property type="match status" value="1"/>
</dbReference>
<evidence type="ECO:0000259" key="18">
    <source>
        <dbReference type="PROSITE" id="PS50109"/>
    </source>
</evidence>
<dbReference type="PANTHER" id="PTHR43065">
    <property type="entry name" value="SENSOR HISTIDINE KINASE"/>
    <property type="match status" value="1"/>
</dbReference>
<feature type="domain" description="Histidine kinase" evidence="18">
    <location>
        <begin position="365"/>
        <end position="578"/>
    </location>
</feature>
<dbReference type="GO" id="GO:0005886">
    <property type="term" value="C:plasma membrane"/>
    <property type="evidence" value="ECO:0007669"/>
    <property type="project" value="UniProtKB-SubCell"/>
</dbReference>
<sequence>MIAGALAQPRRLLLALLLLGVPLAAALAASWSAGLAEADLRERVQAQLALYDANLRAELERHAAVPLALAQDAEVTALLADPTPARVARMNAKLEGIAEALGASALYIMDGSGLTLTASNWNGASSFVGQNFAYRPYFRLAIERGEGHHFALGTTSFIPGYYTARRVVAENRTVGVVVLKVGFERLERAWAPGQEKLLVTDREGMVFITNVPDWRYHALPRQLPISLPITPSGSSEGLDVLPWAFGGASDRIALSEAGSERRYLLASAAMPGGDWTLHSLTSLEPVTTRGQVAGLLAAALSALAAVAVYAQALRRAALTERLTLQEAARVELERRVAEATAELRATENELTQAAKLAALGQMSAGIAHEINQPLAAMRSFADNAVVLLERGRTESVRANLAEIADLTDRMAAITRQLKGFARRASGTLGPVSVQGAVAQALALFEARLRREDVTVDLDLPDAPVWVVGEDVRLQQVLVNLIGNAADAMRDSPRRHLRITARALEDGLLLSVADSGVGIAEADLPRLFVPFFTTKEAGDGLGLGLSISHGIVEDLGGSLTAANHADGGAVFTLRLKTMDNPS</sequence>
<dbReference type="AlphaFoldDB" id="A0A418VN68"/>
<dbReference type="SUPFAM" id="SSF55874">
    <property type="entry name" value="ATPase domain of HSP90 chaperone/DNA topoisomerase II/histidine kinase"/>
    <property type="match status" value="1"/>
</dbReference>
<keyword evidence="6" id="KW-0597">Phosphoprotein</keyword>
<evidence type="ECO:0000256" key="15">
    <source>
        <dbReference type="ARBA" id="ARBA00059004"/>
    </source>
</evidence>
<evidence type="ECO:0000256" key="9">
    <source>
        <dbReference type="ARBA" id="ARBA00022741"/>
    </source>
</evidence>
<keyword evidence="9" id="KW-0547">Nucleotide-binding</keyword>
<keyword evidence="5" id="KW-0997">Cell inner membrane</keyword>
<dbReference type="EMBL" id="QYUL01000005">
    <property type="protein sequence ID" value="RJF77621.1"/>
    <property type="molecule type" value="Genomic_DNA"/>
</dbReference>
<evidence type="ECO:0000256" key="2">
    <source>
        <dbReference type="ARBA" id="ARBA00004429"/>
    </source>
</evidence>
<accession>A0A418VN68</accession>
<dbReference type="SMART" id="SM00388">
    <property type="entry name" value="HisKA"/>
    <property type="match status" value="1"/>
</dbReference>
<dbReference type="InterPro" id="IPR017055">
    <property type="entry name" value="Sig_transdc_His_kinase_DctB"/>
</dbReference>
<evidence type="ECO:0000256" key="1">
    <source>
        <dbReference type="ARBA" id="ARBA00000085"/>
    </source>
</evidence>
<keyword evidence="11" id="KW-0067">ATP-binding</keyword>
<dbReference type="OrthoDB" id="7568856at2"/>
<dbReference type="CDD" id="cd00082">
    <property type="entry name" value="HisKA"/>
    <property type="match status" value="1"/>
</dbReference>
<dbReference type="Proteomes" id="UP000283458">
    <property type="component" value="Unassembled WGS sequence"/>
</dbReference>
<dbReference type="InterPro" id="IPR003661">
    <property type="entry name" value="HisK_dim/P_dom"/>
</dbReference>
<evidence type="ECO:0000256" key="4">
    <source>
        <dbReference type="ARBA" id="ARBA00022475"/>
    </source>
</evidence>
<dbReference type="PIRSF" id="PIRSF036431">
    <property type="entry name" value="STHK_DctB"/>
    <property type="match status" value="1"/>
</dbReference>
<dbReference type="InterPro" id="IPR005467">
    <property type="entry name" value="His_kinase_dom"/>
</dbReference>
<evidence type="ECO:0000256" key="6">
    <source>
        <dbReference type="ARBA" id="ARBA00022553"/>
    </source>
</evidence>
<dbReference type="InterPro" id="IPR003594">
    <property type="entry name" value="HATPase_dom"/>
</dbReference>
<evidence type="ECO:0000313" key="20">
    <source>
        <dbReference type="Proteomes" id="UP000283458"/>
    </source>
</evidence>
<evidence type="ECO:0000256" key="17">
    <source>
        <dbReference type="SAM" id="Coils"/>
    </source>
</evidence>
<dbReference type="Pfam" id="PF00512">
    <property type="entry name" value="HisKA"/>
    <property type="match status" value="1"/>
</dbReference>
<dbReference type="InterPro" id="IPR036890">
    <property type="entry name" value="HATPase_C_sf"/>
</dbReference>
<reference evidence="19 20" key="1">
    <citation type="submission" date="2018-09" db="EMBL/GenBank/DDBJ databases">
        <authorList>
            <person name="Zhu H."/>
        </authorList>
    </citation>
    <scope>NUCLEOTIDE SEQUENCE [LARGE SCALE GENOMIC DNA]</scope>
    <source>
        <strain evidence="19 20">K2W22B-5</strain>
    </source>
</reference>
<dbReference type="GO" id="GO:0005524">
    <property type="term" value="F:ATP binding"/>
    <property type="evidence" value="ECO:0007669"/>
    <property type="project" value="UniProtKB-KW"/>
</dbReference>
<evidence type="ECO:0000256" key="12">
    <source>
        <dbReference type="ARBA" id="ARBA00022989"/>
    </source>
</evidence>
<dbReference type="InterPro" id="IPR004358">
    <property type="entry name" value="Sig_transdc_His_kin-like_C"/>
</dbReference>
<dbReference type="InterPro" id="IPR036097">
    <property type="entry name" value="HisK_dim/P_sf"/>
</dbReference>
<dbReference type="EC" id="2.7.13.3" evidence="3"/>
<dbReference type="SUPFAM" id="SSF47384">
    <property type="entry name" value="Homodimeric domain of signal transducing histidine kinase"/>
    <property type="match status" value="1"/>
</dbReference>
<evidence type="ECO:0000313" key="19">
    <source>
        <dbReference type="EMBL" id="RJF77621.1"/>
    </source>
</evidence>
<evidence type="ECO:0000256" key="14">
    <source>
        <dbReference type="ARBA" id="ARBA00023136"/>
    </source>
</evidence>
<dbReference type="Gene3D" id="1.10.287.130">
    <property type="match status" value="1"/>
</dbReference>
<evidence type="ECO:0000256" key="7">
    <source>
        <dbReference type="ARBA" id="ARBA00022679"/>
    </source>
</evidence>
<keyword evidence="13" id="KW-0902">Two-component regulatory system</keyword>
<evidence type="ECO:0000256" key="8">
    <source>
        <dbReference type="ARBA" id="ARBA00022692"/>
    </source>
</evidence>
<feature type="coiled-coil region" evidence="17">
    <location>
        <begin position="315"/>
        <end position="356"/>
    </location>
</feature>
<comment type="catalytic activity">
    <reaction evidence="1">
        <text>ATP + protein L-histidine = ADP + protein N-phospho-L-histidine.</text>
        <dbReference type="EC" id="2.7.13.3"/>
    </reaction>
</comment>
<keyword evidence="8" id="KW-0812">Transmembrane</keyword>
<dbReference type="Pfam" id="PF02518">
    <property type="entry name" value="HATPase_c"/>
    <property type="match status" value="1"/>
</dbReference>
<evidence type="ECO:0000256" key="13">
    <source>
        <dbReference type="ARBA" id="ARBA00023012"/>
    </source>
</evidence>
<dbReference type="InterPro" id="IPR029151">
    <property type="entry name" value="Sensor-like_sf"/>
</dbReference>
<evidence type="ECO:0000256" key="3">
    <source>
        <dbReference type="ARBA" id="ARBA00012438"/>
    </source>
</evidence>
<organism evidence="19 20">
    <name type="scientific">Azospirillum cavernae</name>
    <dbReference type="NCBI Taxonomy" id="2320860"/>
    <lineage>
        <taxon>Bacteria</taxon>
        <taxon>Pseudomonadati</taxon>
        <taxon>Pseudomonadota</taxon>
        <taxon>Alphaproteobacteria</taxon>
        <taxon>Rhodospirillales</taxon>
        <taxon>Azospirillaceae</taxon>
        <taxon>Azospirillum</taxon>
    </lineage>
</organism>
<keyword evidence="7" id="KW-0808">Transferase</keyword>
<evidence type="ECO:0000256" key="11">
    <source>
        <dbReference type="ARBA" id="ARBA00022840"/>
    </source>
</evidence>
<evidence type="ECO:0000256" key="10">
    <source>
        <dbReference type="ARBA" id="ARBA00022777"/>
    </source>
</evidence>
<dbReference type="Gene3D" id="3.30.565.10">
    <property type="entry name" value="Histidine kinase-like ATPase, C-terminal domain"/>
    <property type="match status" value="1"/>
</dbReference>
<keyword evidence="4" id="KW-1003">Cell membrane</keyword>
<comment type="caution">
    <text evidence="19">The sequence shown here is derived from an EMBL/GenBank/DDBJ whole genome shotgun (WGS) entry which is preliminary data.</text>
</comment>
<dbReference type="PRINTS" id="PR00344">
    <property type="entry name" value="BCTRLSENSOR"/>
</dbReference>
<keyword evidence="20" id="KW-1185">Reference proteome</keyword>
<dbReference type="GO" id="GO:0000155">
    <property type="term" value="F:phosphorelay sensor kinase activity"/>
    <property type="evidence" value="ECO:0007669"/>
    <property type="project" value="InterPro"/>
</dbReference>
<protein>
    <recommendedName>
        <fullName evidence="16">C4-dicarboxylate transport sensor protein DctB</fullName>
        <ecNumber evidence="3">2.7.13.3</ecNumber>
    </recommendedName>
</protein>
<comment type="function">
    <text evidence="15">Member of the two-component regulatory system DctB/DctD involved in the transport of C4-dicarboxylates. DctB functions as a membrane-associated protein kinase that phosphorylates DctD in response to environmental signals.</text>
</comment>
<dbReference type="SUPFAM" id="SSF103190">
    <property type="entry name" value="Sensory domain-like"/>
    <property type="match status" value="1"/>
</dbReference>
<dbReference type="PANTHER" id="PTHR43065:SF46">
    <property type="entry name" value="C4-DICARBOXYLATE TRANSPORT SENSOR PROTEIN DCTB"/>
    <property type="match status" value="1"/>
</dbReference>
<proteinExistence type="predicted"/>
<dbReference type="Gene3D" id="3.30.450.20">
    <property type="entry name" value="PAS domain"/>
    <property type="match status" value="2"/>
</dbReference>
<evidence type="ECO:0000256" key="5">
    <source>
        <dbReference type="ARBA" id="ARBA00022519"/>
    </source>
</evidence>
<keyword evidence="12" id="KW-1133">Transmembrane helix</keyword>
<dbReference type="FunFam" id="1.10.287.130:FF:000049">
    <property type="entry name" value="C4-dicarboxylate transport sensor protein DctB"/>
    <property type="match status" value="1"/>
</dbReference>
<dbReference type="Gene3D" id="6.10.250.3020">
    <property type="match status" value="1"/>
</dbReference>
<dbReference type="SMART" id="SM00387">
    <property type="entry name" value="HATPase_c"/>
    <property type="match status" value="1"/>
</dbReference>
<keyword evidence="14" id="KW-0472">Membrane</keyword>